<evidence type="ECO:0000256" key="3">
    <source>
        <dbReference type="ARBA" id="ARBA00022515"/>
    </source>
</evidence>
<sequence length="397" mass="46995">MEDPVERKKIQQLKSYYQLVLPVTQILKWLSYADKFRICYREFSFVTVRSEFSRYESFNNAKEFRSRLINLGPARIDVGPTWPKSPLWSSKQGLDPVRKELVFDIDLTDYDDVRICCQEKNICVKCWKYMVIACKIIHRSLVEDWGYKHTLWVFSGRRGIHAWVCEPSVLKFDDDERYMISEFFQVSLTNSFGESQFRLTGITSFIQRALDIIDEDFLRFCVVEMDMLGTDERVQKFINLLRCPKIMRGVKKEFLDHDNSIDRWNAFLEYFYTKLVKGEIPEDCRYLVEELKLQYCYPRIDGSVTEGINHLLKMPFSVHPATDKISVPFDPEKIESFDPTTVPTLTQILSEVAEFKSCQQPGQRWNQWNPLYLYKTSLRDSFKVFIKFLVNLHGDLH</sequence>
<gene>
    <name evidence="10" type="ORF">HICCMSTLAB_LOCUS12077</name>
</gene>
<dbReference type="Gene3D" id="3.90.920.10">
    <property type="entry name" value="DNA primase, PRIM domain"/>
    <property type="match status" value="1"/>
</dbReference>
<name>A0A8J2HND4_COTCN</name>
<dbReference type="Pfam" id="PF01896">
    <property type="entry name" value="DNA_primase_S"/>
    <property type="match status" value="1"/>
</dbReference>
<evidence type="ECO:0000313" key="10">
    <source>
        <dbReference type="EMBL" id="CAG5106060.1"/>
    </source>
</evidence>
<dbReference type="EC" id="2.7.7.-" evidence="9"/>
<dbReference type="GO" id="GO:0046872">
    <property type="term" value="F:metal ion binding"/>
    <property type="evidence" value="ECO:0007669"/>
    <property type="project" value="UniProtKB-KW"/>
</dbReference>
<organism evidence="10 11">
    <name type="scientific">Cotesia congregata</name>
    <name type="common">Parasitoid wasp</name>
    <name type="synonym">Apanteles congregatus</name>
    <dbReference type="NCBI Taxonomy" id="51543"/>
    <lineage>
        <taxon>Eukaryota</taxon>
        <taxon>Metazoa</taxon>
        <taxon>Ecdysozoa</taxon>
        <taxon>Arthropoda</taxon>
        <taxon>Hexapoda</taxon>
        <taxon>Insecta</taxon>
        <taxon>Pterygota</taxon>
        <taxon>Neoptera</taxon>
        <taxon>Endopterygota</taxon>
        <taxon>Hymenoptera</taxon>
        <taxon>Apocrita</taxon>
        <taxon>Ichneumonoidea</taxon>
        <taxon>Braconidae</taxon>
        <taxon>Microgastrinae</taxon>
        <taxon>Cotesia</taxon>
    </lineage>
</organism>
<dbReference type="AlphaFoldDB" id="A0A8J2HND4"/>
<dbReference type="OrthoDB" id="19606at2759"/>
<dbReference type="InterPro" id="IPR014052">
    <property type="entry name" value="DNA_primase_ssu_euk/arc"/>
</dbReference>
<evidence type="ECO:0000256" key="5">
    <source>
        <dbReference type="ARBA" id="ARBA00022695"/>
    </source>
</evidence>
<dbReference type="SUPFAM" id="SSF56747">
    <property type="entry name" value="Prim-pol domain"/>
    <property type="match status" value="1"/>
</dbReference>
<evidence type="ECO:0000256" key="9">
    <source>
        <dbReference type="RuleBase" id="RU003514"/>
    </source>
</evidence>
<dbReference type="CDD" id="cd04860">
    <property type="entry name" value="AE_Prim_S"/>
    <property type="match status" value="1"/>
</dbReference>
<evidence type="ECO:0000256" key="4">
    <source>
        <dbReference type="ARBA" id="ARBA00022679"/>
    </source>
</evidence>
<evidence type="ECO:0000256" key="2">
    <source>
        <dbReference type="ARBA" id="ARBA00022478"/>
    </source>
</evidence>
<proteinExistence type="inferred from homology"/>
<dbReference type="NCBIfam" id="TIGR00335">
    <property type="entry name" value="primase_sml"/>
    <property type="match status" value="1"/>
</dbReference>
<reference evidence="10" key="1">
    <citation type="submission" date="2021-04" db="EMBL/GenBank/DDBJ databases">
        <authorList>
            <person name="Chebbi M.A.C M."/>
        </authorList>
    </citation>
    <scope>NUCLEOTIDE SEQUENCE</scope>
</reference>
<keyword evidence="6 9" id="KW-0235">DNA replication</keyword>
<dbReference type="Proteomes" id="UP000786811">
    <property type="component" value="Unassembled WGS sequence"/>
</dbReference>
<dbReference type="PANTHER" id="PTHR10536">
    <property type="entry name" value="DNA PRIMASE SMALL SUBUNIT"/>
    <property type="match status" value="1"/>
</dbReference>
<dbReference type="InterPro" id="IPR002755">
    <property type="entry name" value="DNA_primase_S"/>
</dbReference>
<dbReference type="GO" id="GO:0003899">
    <property type="term" value="F:DNA-directed RNA polymerase activity"/>
    <property type="evidence" value="ECO:0007669"/>
    <property type="project" value="InterPro"/>
</dbReference>
<keyword evidence="7" id="KW-0479">Metal-binding</keyword>
<evidence type="ECO:0000256" key="1">
    <source>
        <dbReference type="ARBA" id="ARBA00009762"/>
    </source>
</evidence>
<accession>A0A8J2HND4</accession>
<keyword evidence="4 9" id="KW-0808">Transferase</keyword>
<evidence type="ECO:0000256" key="6">
    <source>
        <dbReference type="ARBA" id="ARBA00022705"/>
    </source>
</evidence>
<keyword evidence="5" id="KW-0548">Nucleotidyltransferase</keyword>
<protein>
    <recommendedName>
        <fullName evidence="9">DNA primase</fullName>
        <ecNumber evidence="9">2.7.7.-</ecNumber>
    </recommendedName>
</protein>
<keyword evidence="11" id="KW-1185">Reference proteome</keyword>
<evidence type="ECO:0000313" key="11">
    <source>
        <dbReference type="Proteomes" id="UP000786811"/>
    </source>
</evidence>
<evidence type="ECO:0000256" key="8">
    <source>
        <dbReference type="ARBA" id="ARBA00023163"/>
    </source>
</evidence>
<evidence type="ECO:0000256" key="7">
    <source>
        <dbReference type="ARBA" id="ARBA00022723"/>
    </source>
</evidence>
<keyword evidence="2 9" id="KW-0240">DNA-directed RNA polymerase</keyword>
<comment type="similarity">
    <text evidence="1 9">Belongs to the eukaryotic-type primase small subunit family.</text>
</comment>
<dbReference type="EMBL" id="CAJNRD030001124">
    <property type="protein sequence ID" value="CAG5106060.1"/>
    <property type="molecule type" value="Genomic_DNA"/>
</dbReference>
<comment type="caution">
    <text evidence="10">The sequence shown here is derived from an EMBL/GenBank/DDBJ whole genome shotgun (WGS) entry which is preliminary data.</text>
</comment>
<dbReference type="GO" id="GO:0005658">
    <property type="term" value="C:alpha DNA polymerase:primase complex"/>
    <property type="evidence" value="ECO:0007669"/>
    <property type="project" value="UniProtKB-ARBA"/>
</dbReference>
<dbReference type="GO" id="GO:0006269">
    <property type="term" value="P:DNA replication, synthesis of primer"/>
    <property type="evidence" value="ECO:0007669"/>
    <property type="project" value="UniProtKB-KW"/>
</dbReference>
<keyword evidence="3 9" id="KW-0639">Primosome</keyword>
<keyword evidence="8" id="KW-0804">Transcription</keyword>